<dbReference type="OrthoDB" id="384974at2"/>
<evidence type="ECO:0000256" key="1">
    <source>
        <dbReference type="ARBA" id="ARBA00006817"/>
    </source>
</evidence>
<organism evidence="3 4">
    <name type="scientific">Pedobacter yulinensis</name>
    <dbReference type="NCBI Taxonomy" id="2126353"/>
    <lineage>
        <taxon>Bacteria</taxon>
        <taxon>Pseudomonadati</taxon>
        <taxon>Bacteroidota</taxon>
        <taxon>Sphingobacteriia</taxon>
        <taxon>Sphingobacteriales</taxon>
        <taxon>Sphingobacteriaceae</taxon>
        <taxon>Pedobacter</taxon>
    </lineage>
</organism>
<dbReference type="InterPro" id="IPR023393">
    <property type="entry name" value="START-like_dom_sf"/>
</dbReference>
<dbReference type="SUPFAM" id="SSF55961">
    <property type="entry name" value="Bet v1-like"/>
    <property type="match status" value="1"/>
</dbReference>
<comment type="similarity">
    <text evidence="1">Belongs to the AHA1 family.</text>
</comment>
<name>A0A2T3HJH8_9SPHI</name>
<reference evidence="3 4" key="1">
    <citation type="submission" date="2018-03" db="EMBL/GenBank/DDBJ databases">
        <authorList>
            <person name="Keele B.F."/>
        </authorList>
    </citation>
    <scope>NUCLEOTIDE SEQUENCE [LARGE SCALE GENOMIC DNA]</scope>
    <source>
        <strain evidence="3 4">YL28-9</strain>
    </source>
</reference>
<comment type="caution">
    <text evidence="3">The sequence shown here is derived from an EMBL/GenBank/DDBJ whole genome shotgun (WGS) entry which is preliminary data.</text>
</comment>
<sequence length="163" mass="18691">MEEHKKEVHIEYELDAPRALVFAAWTDPKHLEKWYAPEGCSITIKHMDVREGGRYHMKIDNPQFGPCWTRGSFTELRPPEKLVITMTFADEADRFVDPSAMGMKSGWPKETVLTVTFEDLGERTRLRLHQSVSEALAIQTGAHPSWINMLGRLRNLVESIQGN</sequence>
<evidence type="ECO:0000313" key="3">
    <source>
        <dbReference type="EMBL" id="PST82592.1"/>
    </source>
</evidence>
<dbReference type="RefSeq" id="WP_107214851.1">
    <property type="nucleotide sequence ID" value="NZ_KZ686269.1"/>
</dbReference>
<dbReference type="Gene3D" id="3.30.530.20">
    <property type="match status" value="1"/>
</dbReference>
<dbReference type="Pfam" id="PF08327">
    <property type="entry name" value="AHSA1"/>
    <property type="match status" value="1"/>
</dbReference>
<dbReference type="Proteomes" id="UP000240912">
    <property type="component" value="Unassembled WGS sequence"/>
</dbReference>
<evidence type="ECO:0000259" key="2">
    <source>
        <dbReference type="Pfam" id="PF08327"/>
    </source>
</evidence>
<dbReference type="EMBL" id="PYLS01000005">
    <property type="protein sequence ID" value="PST82592.1"/>
    <property type="molecule type" value="Genomic_DNA"/>
</dbReference>
<proteinExistence type="inferred from homology"/>
<accession>A0A2T3HJH8</accession>
<protein>
    <submittedName>
        <fullName evidence="3">ATPase</fullName>
    </submittedName>
</protein>
<dbReference type="CDD" id="cd07814">
    <property type="entry name" value="SRPBCC_CalC_Aha1-like"/>
    <property type="match status" value="1"/>
</dbReference>
<keyword evidence="4" id="KW-1185">Reference proteome</keyword>
<dbReference type="AlphaFoldDB" id="A0A2T3HJH8"/>
<gene>
    <name evidence="3" type="ORF">C7T94_07955</name>
</gene>
<evidence type="ECO:0000313" key="4">
    <source>
        <dbReference type="Proteomes" id="UP000240912"/>
    </source>
</evidence>
<dbReference type="InterPro" id="IPR013538">
    <property type="entry name" value="ASHA1/2-like_C"/>
</dbReference>
<feature type="domain" description="Activator of Hsp90 ATPase homologue 1/2-like C-terminal" evidence="2">
    <location>
        <begin position="15"/>
        <end position="158"/>
    </location>
</feature>